<dbReference type="PROSITE" id="PS00559">
    <property type="entry name" value="MOLYBDOPTERIN_EUK"/>
    <property type="match status" value="1"/>
</dbReference>
<dbReference type="Pfam" id="PF00970">
    <property type="entry name" value="FAD_binding_6"/>
    <property type="match status" value="1"/>
</dbReference>
<dbReference type="Gene3D" id="3.40.50.80">
    <property type="entry name" value="Nucleotide-binding domain of ferredoxin-NADP reductase (FNR) module"/>
    <property type="match status" value="1"/>
</dbReference>
<dbReference type="InterPro" id="IPR014756">
    <property type="entry name" value="Ig_E-set"/>
</dbReference>
<dbReference type="PROSITE" id="PS50255">
    <property type="entry name" value="CYTOCHROME_B5_2"/>
    <property type="match status" value="1"/>
</dbReference>
<dbReference type="InterPro" id="IPR008335">
    <property type="entry name" value="Mopterin_OxRdtase_euk"/>
</dbReference>
<dbReference type="STRING" id="448386.A0A2V3J6L8"/>
<dbReference type="SUPFAM" id="SSF56524">
    <property type="entry name" value="Oxidoreductase molybdopterin-binding domain"/>
    <property type="match status" value="1"/>
</dbReference>
<dbReference type="InterPro" id="IPR001433">
    <property type="entry name" value="OxRdtase_FAD/NAD-bd"/>
</dbReference>
<evidence type="ECO:0000256" key="10">
    <source>
        <dbReference type="ARBA" id="ARBA00022827"/>
    </source>
</evidence>
<dbReference type="GO" id="GO:0006809">
    <property type="term" value="P:nitric oxide biosynthetic process"/>
    <property type="evidence" value="ECO:0007669"/>
    <property type="project" value="InterPro"/>
</dbReference>
<dbReference type="PIRSF" id="PIRSF000233">
    <property type="entry name" value="Nitr_rd_NADH"/>
    <property type="match status" value="1"/>
</dbReference>
<keyword evidence="8" id="KW-0285">Flavoprotein</keyword>
<evidence type="ECO:0000256" key="4">
    <source>
        <dbReference type="ARBA" id="ARBA00006253"/>
    </source>
</evidence>
<keyword evidence="13 15" id="KW-0534">Nitrate assimilation</keyword>
<evidence type="ECO:0000256" key="16">
    <source>
        <dbReference type="PIRSR" id="PIRSR000233-1"/>
    </source>
</evidence>
<evidence type="ECO:0000256" key="15">
    <source>
        <dbReference type="PIRNR" id="PIRNR000233"/>
    </source>
</evidence>
<dbReference type="Gene3D" id="3.90.420.10">
    <property type="entry name" value="Oxidoreductase, molybdopterin-binding domain"/>
    <property type="match status" value="1"/>
</dbReference>
<dbReference type="Pfam" id="PF00175">
    <property type="entry name" value="NAD_binding_1"/>
    <property type="match status" value="1"/>
</dbReference>
<dbReference type="InterPro" id="IPR005066">
    <property type="entry name" value="MoCF_OxRdtse_dimer"/>
</dbReference>
<evidence type="ECO:0000256" key="9">
    <source>
        <dbReference type="ARBA" id="ARBA00022723"/>
    </source>
</evidence>
<dbReference type="PROSITE" id="PS00191">
    <property type="entry name" value="CYTOCHROME_B5_1"/>
    <property type="match status" value="1"/>
</dbReference>
<dbReference type="InterPro" id="IPR036374">
    <property type="entry name" value="OxRdtase_Mopterin-bd_sf"/>
</dbReference>
<evidence type="ECO:0000313" key="21">
    <source>
        <dbReference type="Proteomes" id="UP000247409"/>
    </source>
</evidence>
<dbReference type="SUPFAM" id="SSF52343">
    <property type="entry name" value="Ferredoxin reductase-like, C-terminal NADP-linked domain"/>
    <property type="match status" value="1"/>
</dbReference>
<dbReference type="AlphaFoldDB" id="A0A2V3J6L8"/>
<dbReference type="GO" id="GO:0043546">
    <property type="term" value="F:molybdopterin cofactor binding"/>
    <property type="evidence" value="ECO:0007669"/>
    <property type="project" value="InterPro"/>
</dbReference>
<dbReference type="InterPro" id="IPR001199">
    <property type="entry name" value="Cyt_B5-like_heme/steroid-bd"/>
</dbReference>
<comment type="cofactor">
    <cofactor evidence="16">
        <name>Mo-molybdopterin</name>
        <dbReference type="ChEBI" id="CHEBI:71302"/>
    </cofactor>
    <text evidence="16">Binds 1 Mo-molybdopterin (Mo-MPT) cofactor per subunit.</text>
</comment>
<evidence type="ECO:0000256" key="12">
    <source>
        <dbReference type="ARBA" id="ARBA00023004"/>
    </source>
</evidence>
<dbReference type="FunFam" id="3.40.50.80:FF:000025">
    <property type="entry name" value="Nitrate reductase [NADH]"/>
    <property type="match status" value="1"/>
</dbReference>
<evidence type="ECO:0000256" key="3">
    <source>
        <dbReference type="ARBA" id="ARBA00003838"/>
    </source>
</evidence>
<evidence type="ECO:0000256" key="17">
    <source>
        <dbReference type="SAM" id="MobiDB-lite"/>
    </source>
</evidence>
<comment type="cofactor">
    <cofactor evidence="2">
        <name>FAD</name>
        <dbReference type="ChEBI" id="CHEBI:57692"/>
    </cofactor>
</comment>
<evidence type="ECO:0000256" key="2">
    <source>
        <dbReference type="ARBA" id="ARBA00001974"/>
    </source>
</evidence>
<protein>
    <recommendedName>
        <fullName evidence="15">Nitrate reductase</fullName>
    </recommendedName>
</protein>
<dbReference type="PRINTS" id="PR00371">
    <property type="entry name" value="FPNCR"/>
</dbReference>
<comment type="caution">
    <text evidence="20">The sequence shown here is derived from an EMBL/GenBank/DDBJ whole genome shotgun (WGS) entry which is preliminary data.</text>
</comment>
<accession>A0A2V3J6L8</accession>
<dbReference type="InterPro" id="IPR017927">
    <property type="entry name" value="FAD-bd_FR_type"/>
</dbReference>
<organism evidence="20 21">
    <name type="scientific">Gracilariopsis chorda</name>
    <dbReference type="NCBI Taxonomy" id="448386"/>
    <lineage>
        <taxon>Eukaryota</taxon>
        <taxon>Rhodophyta</taxon>
        <taxon>Florideophyceae</taxon>
        <taxon>Rhodymeniophycidae</taxon>
        <taxon>Gracilariales</taxon>
        <taxon>Gracilariaceae</taxon>
        <taxon>Gracilariopsis</taxon>
    </lineage>
</organism>
<dbReference type="PRINTS" id="PR00406">
    <property type="entry name" value="CYTB5RDTASE"/>
</dbReference>
<dbReference type="OrthoDB" id="10051395at2759"/>
<evidence type="ECO:0000256" key="11">
    <source>
        <dbReference type="ARBA" id="ARBA00023002"/>
    </source>
</evidence>
<dbReference type="InterPro" id="IPR012137">
    <property type="entry name" value="Nitr_rd_NADH"/>
</dbReference>
<dbReference type="PRINTS" id="PR00363">
    <property type="entry name" value="CYTOCHROMEB5"/>
</dbReference>
<comment type="cofactor">
    <cofactor evidence="1">
        <name>heme</name>
        <dbReference type="ChEBI" id="CHEBI:30413"/>
    </cofactor>
</comment>
<dbReference type="PANTHER" id="PTHR19372">
    <property type="entry name" value="SULFITE REDUCTASE"/>
    <property type="match status" value="1"/>
</dbReference>
<keyword evidence="11" id="KW-0560">Oxidoreductase</keyword>
<dbReference type="Pfam" id="PF00173">
    <property type="entry name" value="Cyt-b5"/>
    <property type="match status" value="1"/>
</dbReference>
<dbReference type="InterPro" id="IPR018506">
    <property type="entry name" value="Cyt_B5_heme-BS"/>
</dbReference>
<dbReference type="CDD" id="cd06183">
    <property type="entry name" value="cyt_b5_reduct_like"/>
    <property type="match status" value="1"/>
</dbReference>
<dbReference type="Gene3D" id="2.60.40.650">
    <property type="match status" value="1"/>
</dbReference>
<dbReference type="Pfam" id="PF03404">
    <property type="entry name" value="Mo-co_dimer"/>
    <property type="match status" value="1"/>
</dbReference>
<keyword evidence="14" id="KW-1015">Disulfide bond</keyword>
<dbReference type="Gene3D" id="3.10.120.10">
    <property type="entry name" value="Cytochrome b5-like heme/steroid binding domain"/>
    <property type="match status" value="1"/>
</dbReference>
<feature type="binding site" evidence="16">
    <location>
        <position position="169"/>
    </location>
    <ligand>
        <name>Mo-molybdopterin</name>
        <dbReference type="ChEBI" id="CHEBI:71302"/>
    </ligand>
    <ligandPart>
        <name>Mo</name>
        <dbReference type="ChEBI" id="CHEBI:28685"/>
    </ligandPart>
</feature>
<evidence type="ECO:0000256" key="6">
    <source>
        <dbReference type="ARBA" id="ARBA00022505"/>
    </source>
</evidence>
<feature type="domain" description="FAD-binding FR-type" evidence="19">
    <location>
        <begin position="642"/>
        <end position="754"/>
    </location>
</feature>
<dbReference type="GO" id="GO:0030151">
    <property type="term" value="F:molybdenum ion binding"/>
    <property type="evidence" value="ECO:0007669"/>
    <property type="project" value="InterPro"/>
</dbReference>
<dbReference type="GO" id="GO:0042128">
    <property type="term" value="P:nitrate assimilation"/>
    <property type="evidence" value="ECO:0007669"/>
    <property type="project" value="UniProtKB-KW"/>
</dbReference>
<dbReference type="InterPro" id="IPR017938">
    <property type="entry name" value="Riboflavin_synthase-like_b-brl"/>
</dbReference>
<dbReference type="FunFam" id="2.40.30.10:FF:000021">
    <property type="entry name" value="NADH-cytochrome b5 reductase"/>
    <property type="match status" value="1"/>
</dbReference>
<dbReference type="GO" id="GO:0050464">
    <property type="term" value="F:nitrate reductase (NADPH) activity"/>
    <property type="evidence" value="ECO:0007669"/>
    <property type="project" value="InterPro"/>
</dbReference>
<keyword evidence="9 16" id="KW-0479">Metal-binding</keyword>
<proteinExistence type="inferred from homology"/>
<dbReference type="InterPro" id="IPR001709">
    <property type="entry name" value="Flavoprot_Pyr_Nucl_cyt_Rdtase"/>
</dbReference>
<evidence type="ECO:0000259" key="19">
    <source>
        <dbReference type="PROSITE" id="PS51384"/>
    </source>
</evidence>
<keyword evidence="7" id="KW-0349">Heme</keyword>
<dbReference type="FunFam" id="3.10.120.10:FF:000007">
    <property type="entry name" value="Sulfite oxidase, mitochondrial"/>
    <property type="match status" value="1"/>
</dbReference>
<keyword evidence="6 16" id="KW-0500">Molybdenum</keyword>
<dbReference type="InterPro" id="IPR039261">
    <property type="entry name" value="FNR_nucleotide-bd"/>
</dbReference>
<dbReference type="SMART" id="SM01117">
    <property type="entry name" value="Cyt-b5"/>
    <property type="match status" value="1"/>
</dbReference>
<evidence type="ECO:0000256" key="14">
    <source>
        <dbReference type="ARBA" id="ARBA00023157"/>
    </source>
</evidence>
<dbReference type="EMBL" id="NBIV01000001">
    <property type="protein sequence ID" value="PXF50055.1"/>
    <property type="molecule type" value="Genomic_DNA"/>
</dbReference>
<comment type="function">
    <text evidence="3 15">Nitrate reductase is a key enzyme involved in the first step of nitrate assimilation in plants, fungi and bacteria.</text>
</comment>
<evidence type="ECO:0000256" key="1">
    <source>
        <dbReference type="ARBA" id="ARBA00001971"/>
    </source>
</evidence>
<dbReference type="FunFam" id="3.90.420.10:FF:000003">
    <property type="entry name" value="Nitrate reductase"/>
    <property type="match status" value="1"/>
</dbReference>
<dbReference type="InterPro" id="IPR008333">
    <property type="entry name" value="Cbr1-like_FAD-bd_dom"/>
</dbReference>
<dbReference type="Pfam" id="PF00174">
    <property type="entry name" value="Oxidored_molyb"/>
    <property type="match status" value="1"/>
</dbReference>
<dbReference type="InterPro" id="IPR036400">
    <property type="entry name" value="Cyt_B5-like_heme/steroid_sf"/>
</dbReference>
<name>A0A2V3J6L8_9FLOR</name>
<evidence type="ECO:0000256" key="5">
    <source>
        <dbReference type="ARBA" id="ARBA00011738"/>
    </source>
</evidence>
<dbReference type="PROSITE" id="PS51384">
    <property type="entry name" value="FAD_FR"/>
    <property type="match status" value="1"/>
</dbReference>
<dbReference type="InterPro" id="IPR000572">
    <property type="entry name" value="OxRdtase_Mopterin-bd_dom"/>
</dbReference>
<dbReference type="SUPFAM" id="SSF55856">
    <property type="entry name" value="Cytochrome b5-like heme/steroid binding domain"/>
    <property type="match status" value="1"/>
</dbReference>
<dbReference type="InterPro" id="IPR022407">
    <property type="entry name" value="OxRdtase_Mopterin_BS"/>
</dbReference>
<evidence type="ECO:0000259" key="18">
    <source>
        <dbReference type="PROSITE" id="PS50255"/>
    </source>
</evidence>
<feature type="domain" description="Cytochrome b5 heme-binding" evidence="18">
    <location>
        <begin position="519"/>
        <end position="594"/>
    </location>
</feature>
<dbReference type="GO" id="GO:0020037">
    <property type="term" value="F:heme binding"/>
    <property type="evidence" value="ECO:0007669"/>
    <property type="project" value="InterPro"/>
</dbReference>
<dbReference type="PRINTS" id="PR00407">
    <property type="entry name" value="EUMOPTERIN"/>
</dbReference>
<dbReference type="Proteomes" id="UP000247409">
    <property type="component" value="Unassembled WGS sequence"/>
</dbReference>
<feature type="compositionally biased region" description="Polar residues" evidence="17">
    <location>
        <begin position="15"/>
        <end position="30"/>
    </location>
</feature>
<comment type="subunit">
    <text evidence="5">Homodimer.</text>
</comment>
<evidence type="ECO:0000313" key="20">
    <source>
        <dbReference type="EMBL" id="PXF50055.1"/>
    </source>
</evidence>
<keyword evidence="12" id="KW-0408">Iron</keyword>
<dbReference type="GO" id="GO:0008482">
    <property type="term" value="F:sulfite oxidase activity"/>
    <property type="evidence" value="ECO:0007669"/>
    <property type="project" value="TreeGrafter"/>
</dbReference>
<evidence type="ECO:0000256" key="13">
    <source>
        <dbReference type="ARBA" id="ARBA00023063"/>
    </source>
</evidence>
<keyword evidence="10" id="KW-0274">FAD</keyword>
<keyword evidence="21" id="KW-1185">Reference proteome</keyword>
<evidence type="ECO:0000256" key="8">
    <source>
        <dbReference type="ARBA" id="ARBA00022630"/>
    </source>
</evidence>
<dbReference type="SMR" id="A0A2V3J6L8"/>
<dbReference type="PANTHER" id="PTHR19372:SF7">
    <property type="entry name" value="SULFITE OXIDASE, MITOCHONDRIAL"/>
    <property type="match status" value="1"/>
</dbReference>
<dbReference type="Gene3D" id="2.40.30.10">
    <property type="entry name" value="Translation factors"/>
    <property type="match status" value="1"/>
</dbReference>
<dbReference type="SUPFAM" id="SSF81296">
    <property type="entry name" value="E set domains"/>
    <property type="match status" value="1"/>
</dbReference>
<evidence type="ECO:0000256" key="7">
    <source>
        <dbReference type="ARBA" id="ARBA00022617"/>
    </source>
</evidence>
<comment type="similarity">
    <text evidence="4 15">Belongs to the nitrate reductase family.</text>
</comment>
<dbReference type="SUPFAM" id="SSF63380">
    <property type="entry name" value="Riboflavin synthase domain-like"/>
    <property type="match status" value="1"/>
</dbReference>
<feature type="region of interest" description="Disordered" evidence="17">
    <location>
        <begin position="1"/>
        <end position="37"/>
    </location>
</feature>
<sequence length="896" mass="100387">MTFSTLASWDPNKKPAQSSLKNTPEATPESSLRGGQAYKSKNILWTNHVEQSLKMAHSQVDALPKDHQCTEIDPRDKNSPDEWIPRHPDLVRLTGKHPFNCEPPISQLLDQGFFTPISLHYVRNHGKAPNLDWNTHRITISGLVKNPITITMDELVALPSVTLPVTLVCAGNRRKEENMIKQTIGFSWGCAAHACNLWTGVRLSDLLELAQIDKSKAAHVCFAGVEKEGLPNGTYGTSIDIATALDPYGEVLIAYEQNHTRLHPDHGFPVRVVIPGWIGGRMVKWLDSIVVTDKPSENYYHFFDNRIMPPHVDAELAKSEGWWYKPEYLFNQLNINSAIVYPANGERLQLTGAGVYTIRGYAYSGGGRKVTRVEVSIDGGITWELCKLDYPEERFSHAPKFGKYYCWMFWEYTIDNFKLFSIAAGSGEIRCRAWDEANNTQPKDITWNLMGMGNNCHFTVKVIPKQISGDFALEFLHPTVPGPASGGWMPPPSKPVANGVAKGPAPPKSGSAPSLSTMVKSYSMREVEKHNSEDSAWIVVDGKVYDATPYLDDHPGGKASILMNAGQDSTEEFMAIHSDAAKTLLENYYIGELNDEHDGGQTTSLHLSKSSVQLMKDDLPNQDLTALDMAANSESPVALNPKKWLEFELIEKIELTHDTRLFKFKLPTPEHRLGLPVGYHMFIKSIIDNNLVMRAYTPVSSDDDLGTFTLCIKVYFAGVHPKFPEGGKMSQYMERMDIGDMLKVKGPLGHFDYKGKGRFIVKGQMRTASKIGLICGGTGLTPAYQVMKAVYKDLDDDTEIFLLYGNRTEKDILMREDLERMAKERDNIHVWYTLDKPSDDWEYSGGFITEQMIRDHIPAPGNDSFVGMCGPPPMINFACIPNLEKIGFDENDYMQF</sequence>
<gene>
    <name evidence="20" type="ORF">BWQ96_00215</name>
</gene>
<dbReference type="GO" id="GO:0006790">
    <property type="term" value="P:sulfur compound metabolic process"/>
    <property type="evidence" value="ECO:0007669"/>
    <property type="project" value="TreeGrafter"/>
</dbReference>
<reference evidence="20 21" key="1">
    <citation type="journal article" date="2018" name="Mol. Biol. Evol.">
        <title>Analysis of the draft genome of the red seaweed Gracilariopsis chorda provides insights into genome size evolution in Rhodophyta.</title>
        <authorList>
            <person name="Lee J."/>
            <person name="Yang E.C."/>
            <person name="Graf L."/>
            <person name="Yang J.H."/>
            <person name="Qiu H."/>
            <person name="Zel Zion U."/>
            <person name="Chan C.X."/>
            <person name="Stephens T.G."/>
            <person name="Weber A.P.M."/>
            <person name="Boo G.H."/>
            <person name="Boo S.M."/>
            <person name="Kim K.M."/>
            <person name="Shin Y."/>
            <person name="Jung M."/>
            <person name="Lee S.J."/>
            <person name="Yim H.S."/>
            <person name="Lee J.H."/>
            <person name="Bhattacharya D."/>
            <person name="Yoon H.S."/>
        </authorList>
    </citation>
    <scope>NUCLEOTIDE SEQUENCE [LARGE SCALE GENOMIC DNA]</scope>
    <source>
        <strain evidence="20 21">SKKU-2015</strain>
        <tissue evidence="20">Whole body</tissue>
    </source>
</reference>